<dbReference type="SMART" id="SM00220">
    <property type="entry name" value="S_TKc"/>
    <property type="match status" value="1"/>
</dbReference>
<dbReference type="Gene3D" id="1.10.510.10">
    <property type="entry name" value="Transferase(Phosphotransferase) domain 1"/>
    <property type="match status" value="1"/>
</dbReference>
<dbReference type="PROSITE" id="PS50011">
    <property type="entry name" value="PROTEIN_KINASE_DOM"/>
    <property type="match status" value="1"/>
</dbReference>
<dbReference type="Proteomes" id="UP000324101">
    <property type="component" value="Chromosome"/>
</dbReference>
<feature type="region of interest" description="Disordered" evidence="1">
    <location>
        <begin position="63"/>
        <end position="96"/>
    </location>
</feature>
<proteinExistence type="predicted"/>
<dbReference type="Pfam" id="PF25816">
    <property type="entry name" value="RamC_N"/>
    <property type="match status" value="1"/>
</dbReference>
<dbReference type="InterPro" id="IPR011009">
    <property type="entry name" value="Kinase-like_dom_sf"/>
</dbReference>
<dbReference type="OrthoDB" id="1492512at2"/>
<evidence type="ECO:0000259" key="2">
    <source>
        <dbReference type="PROSITE" id="PS50011"/>
    </source>
</evidence>
<dbReference type="GO" id="GO:0004672">
    <property type="term" value="F:protein kinase activity"/>
    <property type="evidence" value="ECO:0007669"/>
    <property type="project" value="InterPro"/>
</dbReference>
<name>A0A5P2DH15_STRVZ</name>
<dbReference type="AlphaFoldDB" id="A0A5P2DH15"/>
<dbReference type="RefSeq" id="WP_150256219.1">
    <property type="nucleotide sequence ID" value="NZ_CP029189.1"/>
</dbReference>
<feature type="domain" description="Protein kinase" evidence="2">
    <location>
        <begin position="276"/>
        <end position="546"/>
    </location>
</feature>
<gene>
    <name evidence="3" type="ORF">DEJ51_03685</name>
</gene>
<evidence type="ECO:0000313" key="3">
    <source>
        <dbReference type="EMBL" id="QES53458.1"/>
    </source>
</evidence>
<sequence>MEQQAALAAHHLFGLVDNRHYEPLSRRAITPQYRDALERLLPDTWVLERGDVWLHARMKAGGAGATEAAGPTGTRSSAGSAGATGPTASAGSVRRTAVPPTQGFKIHVSSTPAHTLRLFDLVVPVCVENGVEFKAAADPVMLNVINSKTQERGFSGKFMTVYPPDEDVFVRLIETLYRRTADEAVEGPYVLSDRRYRDSKVLFYRYGGFRPPRRLNIDGTQSTFLVSPDGTYVADERLPYFRLPPWVRDPFAGEPAEDATERPAGEPAATLLNGRYRIEGALAFSNAGGVYHGTDEATREPVVVKEARRLTNCWTSGERTVDSVDMLRHEYDVLRRLEGLAFVPRPVELFQEWEHTFLVEERVAGIAFHDFWAQDDVILAPYIRREGRVERFVPRFREVVGRLIHMVEEVHARGVVLGDLSPNNVLIDTETLRMSFIDFESAVHEDDEAALLSYGTRWGTPGFLHPDRATRDRLLPCDDWYAAAMLLYSSVVPATAFFALNPLAQDLFLDELVALGVPTQVRSVVSCLTAGRVDEAKSVLADWEDG</sequence>
<reference evidence="3 4" key="1">
    <citation type="submission" date="2018-05" db="EMBL/GenBank/DDBJ databases">
        <title>Streptomyces venezuelae.</title>
        <authorList>
            <person name="Kim W."/>
            <person name="Lee N."/>
            <person name="Cho B.-K."/>
        </authorList>
    </citation>
    <scope>NUCLEOTIDE SEQUENCE [LARGE SCALE GENOMIC DNA]</scope>
    <source>
        <strain evidence="3 4">ATCC 21018</strain>
    </source>
</reference>
<feature type="compositionally biased region" description="Low complexity" evidence="1">
    <location>
        <begin position="65"/>
        <end position="92"/>
    </location>
</feature>
<organism evidence="3 4">
    <name type="scientific">Streptomyces venezuelae</name>
    <dbReference type="NCBI Taxonomy" id="54571"/>
    <lineage>
        <taxon>Bacteria</taxon>
        <taxon>Bacillati</taxon>
        <taxon>Actinomycetota</taxon>
        <taxon>Actinomycetes</taxon>
        <taxon>Kitasatosporales</taxon>
        <taxon>Streptomycetaceae</taxon>
        <taxon>Streptomyces</taxon>
    </lineage>
</organism>
<dbReference type="InterPro" id="IPR057929">
    <property type="entry name" value="RamC_N"/>
</dbReference>
<dbReference type="Pfam" id="PF00069">
    <property type="entry name" value="Pkinase"/>
    <property type="match status" value="1"/>
</dbReference>
<dbReference type="EMBL" id="CP029189">
    <property type="protein sequence ID" value="QES53458.1"/>
    <property type="molecule type" value="Genomic_DNA"/>
</dbReference>
<dbReference type="InterPro" id="IPR000719">
    <property type="entry name" value="Prot_kinase_dom"/>
</dbReference>
<evidence type="ECO:0000313" key="4">
    <source>
        <dbReference type="Proteomes" id="UP000324101"/>
    </source>
</evidence>
<evidence type="ECO:0000256" key="1">
    <source>
        <dbReference type="SAM" id="MobiDB-lite"/>
    </source>
</evidence>
<accession>A0A5P2DH15</accession>
<dbReference type="SUPFAM" id="SSF56112">
    <property type="entry name" value="Protein kinase-like (PK-like)"/>
    <property type="match status" value="1"/>
</dbReference>
<dbReference type="GO" id="GO:0005524">
    <property type="term" value="F:ATP binding"/>
    <property type="evidence" value="ECO:0007669"/>
    <property type="project" value="InterPro"/>
</dbReference>
<protein>
    <recommendedName>
        <fullName evidence="2">Protein kinase domain-containing protein</fullName>
    </recommendedName>
</protein>